<dbReference type="InterPro" id="IPR000602">
    <property type="entry name" value="Glyco_hydro_38_N"/>
</dbReference>
<dbReference type="Gene3D" id="2.60.40.2220">
    <property type="match status" value="1"/>
</dbReference>
<dbReference type="Gene3D" id="2.70.98.30">
    <property type="entry name" value="Golgi alpha-mannosidase II, domain 4"/>
    <property type="match status" value="1"/>
</dbReference>
<sequence>MKKKVFVISHSHWDREWYMGYEHHHMRLVQLMDDLLDLFKRDPEFNSFHLDGQTIILDDYLQVRPEREAEVRALVEQGKLRVGPFYILQDDFLISGEANARDMLIGNQDSKKWGKPVDLGYFPDTFGNMGQTAQMLKLADLKYAAFGRGVKPTGLNNQVFDNEKYTSQYSEMWWKGPDDSKVLSILFANWYSNGNEIPVDKDAAKKYWAEKLADAEKYASTDNLLMMNGVDHEPVQQDVIEALKVAQELYPDYEFIHSNFDDYLAAVAESIPEDLGSVDGELTSQETDGWYTLANTASSRVYLKQANTKVERQLENIAEPLATMAYDQEKADYPHDQLRYAWKTLLQNNPHDSICGCSVDEVHREMMTRFEKSQEVGQFVAKEALDTISSQIDTTIFPDDSKPFVLINTNGYKKSELKTVEIEWDRALFADGRPDAQFEKMKAVEQALPALEVVNSKGERVPFNLIGTEVRFGYDLPKTKFRIPYMALYVTVQVNMTMPAFAWETLALIKADSEQLPSEEPTIFDETNNVLENDYLKVTVKHDGSLDILDKKTNHEYNDQLILEDTGDIGNEYIYRQSADQKTILSSDSPAVVKVISNDTLGAEIALIQTMDLPVSADERLAYEQQAVIDITNRVANRSEKTVPVTFTTTITMSKDSDQLNFETSFNNKVKDHRVRVLFKTDLKADKHTAESIYEVVERSNKVNETWQNPTNPQHEQAFVNIHDDKNGVTVGNFGLNEYEILPEDNTIAITLLRCTGEMGDWGYFETPEAQCLGEYSGKYSLSFHDGSDESRIDSYQKARSNQVEIQAVQTGVHSGKRKPVDAFITLKADNLAVTSLKQAEDGQKNVLRGYNLTNKEATVESNILTKAETVNFLEEEIADRDVKVLRPAEIRSYRF</sequence>
<dbReference type="SMART" id="SM00872">
    <property type="entry name" value="Alpha-mann_mid"/>
    <property type="match status" value="1"/>
</dbReference>
<dbReference type="EMBL" id="CP012559">
    <property type="protein sequence ID" value="ALB28526.1"/>
    <property type="molecule type" value="Genomic_DNA"/>
</dbReference>
<dbReference type="CDD" id="cd10814">
    <property type="entry name" value="GH38N_AMII_SpGH38_like"/>
    <property type="match status" value="1"/>
</dbReference>
<keyword evidence="7" id="KW-1185">Reference proteome</keyword>
<keyword evidence="3" id="KW-0378">Hydrolase</keyword>
<evidence type="ECO:0000256" key="4">
    <source>
        <dbReference type="ARBA" id="ARBA00023295"/>
    </source>
</evidence>
<dbReference type="InterPro" id="IPR011682">
    <property type="entry name" value="Glyco_hydro_38_C"/>
</dbReference>
<keyword evidence="4" id="KW-0326">Glycosidase</keyword>
<dbReference type="AlphaFoldDB" id="A0A0K2LB54"/>
<name>A0A0K2LB54_9LACO</name>
<dbReference type="Pfam" id="PF17677">
    <property type="entry name" value="Glyco_hydro38C2"/>
    <property type="match status" value="1"/>
</dbReference>
<dbReference type="InterPro" id="IPR011330">
    <property type="entry name" value="Glyco_hydro/deAcase_b/a-brl"/>
</dbReference>
<protein>
    <submittedName>
        <fullName evidence="6">Alpha-mannosidase</fullName>
    </submittedName>
</protein>
<dbReference type="GO" id="GO:0006013">
    <property type="term" value="P:mannose metabolic process"/>
    <property type="evidence" value="ECO:0007669"/>
    <property type="project" value="InterPro"/>
</dbReference>
<dbReference type="GO" id="GO:0009313">
    <property type="term" value="P:oligosaccharide catabolic process"/>
    <property type="evidence" value="ECO:0007669"/>
    <property type="project" value="TreeGrafter"/>
</dbReference>
<dbReference type="PANTHER" id="PTHR46017:SF2">
    <property type="entry name" value="MANNOSYLGLYCERATE HYDROLASE"/>
    <property type="match status" value="1"/>
</dbReference>
<evidence type="ECO:0000256" key="1">
    <source>
        <dbReference type="ARBA" id="ARBA00009792"/>
    </source>
</evidence>
<dbReference type="InterPro" id="IPR011013">
    <property type="entry name" value="Gal_mutarotase_sf_dom"/>
</dbReference>
<evidence type="ECO:0000259" key="5">
    <source>
        <dbReference type="SMART" id="SM00872"/>
    </source>
</evidence>
<feature type="domain" description="Glycoside hydrolase family 38 central" evidence="5">
    <location>
        <begin position="296"/>
        <end position="370"/>
    </location>
</feature>
<accession>A0A0K2LB54</accession>
<dbReference type="PANTHER" id="PTHR46017">
    <property type="entry name" value="ALPHA-MANNOSIDASE 2C1"/>
    <property type="match status" value="1"/>
</dbReference>
<dbReference type="Pfam" id="PF01074">
    <property type="entry name" value="Glyco_hydro_38N"/>
    <property type="match status" value="1"/>
</dbReference>
<proteinExistence type="inferred from homology"/>
<evidence type="ECO:0000256" key="2">
    <source>
        <dbReference type="ARBA" id="ARBA00022723"/>
    </source>
</evidence>
<dbReference type="Gene3D" id="1.20.1270.50">
    <property type="entry name" value="Glycoside hydrolase family 38, central domain"/>
    <property type="match status" value="1"/>
</dbReference>
<dbReference type="SUPFAM" id="SSF74650">
    <property type="entry name" value="Galactose mutarotase-like"/>
    <property type="match status" value="1"/>
</dbReference>
<reference evidence="6 7" key="1">
    <citation type="submission" date="2015-08" db="EMBL/GenBank/DDBJ databases">
        <title>Genomic sequence of Lactobacillus heilongjiangensis DSM 28069, isolated from Chinese traditional pickle.</title>
        <authorList>
            <person name="Jiang X."/>
            <person name="Zheng B."/>
            <person name="Cheng H."/>
        </authorList>
    </citation>
    <scope>NUCLEOTIDE SEQUENCE [LARGE SCALE GENOMIC DNA]</scope>
    <source>
        <strain evidence="6 7">DSM 28069</strain>
    </source>
</reference>
<dbReference type="InterPro" id="IPR027291">
    <property type="entry name" value="Glyco_hydro_38_N_sf"/>
</dbReference>
<dbReference type="Pfam" id="PF07748">
    <property type="entry name" value="Glyco_hydro_38C"/>
    <property type="match status" value="1"/>
</dbReference>
<gene>
    <name evidence="6" type="ORF">JP39_03655</name>
</gene>
<organism evidence="6 7">
    <name type="scientific">Companilactobacillus heilongjiangensis</name>
    <dbReference type="NCBI Taxonomy" id="1074467"/>
    <lineage>
        <taxon>Bacteria</taxon>
        <taxon>Bacillati</taxon>
        <taxon>Bacillota</taxon>
        <taxon>Bacilli</taxon>
        <taxon>Lactobacillales</taxon>
        <taxon>Lactobacillaceae</taxon>
        <taxon>Companilactobacillus</taxon>
    </lineage>
</organism>
<dbReference type="Pfam" id="PF18438">
    <property type="entry name" value="Glyco_hydro_38"/>
    <property type="match status" value="1"/>
</dbReference>
<dbReference type="KEGG" id="lhi:JP39_03655"/>
<dbReference type="GO" id="GO:0046872">
    <property type="term" value="F:metal ion binding"/>
    <property type="evidence" value="ECO:0007669"/>
    <property type="project" value="UniProtKB-KW"/>
</dbReference>
<dbReference type="InterPro" id="IPR041509">
    <property type="entry name" value="GH38_beta-1"/>
</dbReference>
<dbReference type="STRING" id="1074467.JP39_03655"/>
<dbReference type="OrthoDB" id="9764050at2"/>
<comment type="similarity">
    <text evidence="1">Belongs to the glycosyl hydrolase 38 family.</text>
</comment>
<dbReference type="InterPro" id="IPR028995">
    <property type="entry name" value="Glyco_hydro_57/38_cen_sf"/>
</dbReference>
<evidence type="ECO:0000313" key="6">
    <source>
        <dbReference type="EMBL" id="ALB28526.1"/>
    </source>
</evidence>
<dbReference type="InterPro" id="IPR037094">
    <property type="entry name" value="Glyco_hydro_38_cen_sf"/>
</dbReference>
<dbReference type="GO" id="GO:0004559">
    <property type="term" value="F:alpha-mannosidase activity"/>
    <property type="evidence" value="ECO:0007669"/>
    <property type="project" value="InterPro"/>
</dbReference>
<dbReference type="SUPFAM" id="SSF88713">
    <property type="entry name" value="Glycoside hydrolase/deacetylase"/>
    <property type="match status" value="1"/>
</dbReference>
<evidence type="ECO:0000256" key="3">
    <source>
        <dbReference type="ARBA" id="ARBA00022801"/>
    </source>
</evidence>
<evidence type="ECO:0000313" key="7">
    <source>
        <dbReference type="Proteomes" id="UP000061546"/>
    </source>
</evidence>
<dbReference type="Gene3D" id="2.60.40.2210">
    <property type="match status" value="1"/>
</dbReference>
<dbReference type="GO" id="GO:0030246">
    <property type="term" value="F:carbohydrate binding"/>
    <property type="evidence" value="ECO:0007669"/>
    <property type="project" value="InterPro"/>
</dbReference>
<dbReference type="Gene3D" id="3.20.110.10">
    <property type="entry name" value="Glycoside hydrolase 38, N terminal domain"/>
    <property type="match status" value="1"/>
</dbReference>
<dbReference type="InterPro" id="IPR015341">
    <property type="entry name" value="Glyco_hydro_38_cen"/>
</dbReference>
<dbReference type="Pfam" id="PF09261">
    <property type="entry name" value="Alpha-mann_mid"/>
    <property type="match status" value="1"/>
</dbReference>
<dbReference type="RefSeq" id="WP_041499255.1">
    <property type="nucleotide sequence ID" value="NZ_BJDV01000008.1"/>
</dbReference>
<dbReference type="SUPFAM" id="SSF88688">
    <property type="entry name" value="Families 57/38 glycoside transferase middle domain"/>
    <property type="match status" value="1"/>
</dbReference>
<dbReference type="InterPro" id="IPR041147">
    <property type="entry name" value="GH38_C"/>
</dbReference>
<dbReference type="Proteomes" id="UP000061546">
    <property type="component" value="Chromosome"/>
</dbReference>
<keyword evidence="2" id="KW-0479">Metal-binding</keyword>